<keyword evidence="3 4" id="KW-0443">Lipid metabolism</keyword>
<reference evidence="6" key="2">
    <citation type="submission" date="2020-09" db="EMBL/GenBank/DDBJ databases">
        <authorList>
            <person name="Sun Q."/>
            <person name="Kim S."/>
        </authorList>
    </citation>
    <scope>NUCLEOTIDE SEQUENCE</scope>
    <source>
        <strain evidence="6">KCTC 22164</strain>
    </source>
</reference>
<dbReference type="CDD" id="cd07206">
    <property type="entry name" value="Pat_TGL3-4-5_SDP1"/>
    <property type="match status" value="1"/>
</dbReference>
<feature type="active site" description="Nucleophile" evidence="4">
    <location>
        <position position="181"/>
    </location>
</feature>
<dbReference type="InterPro" id="IPR002641">
    <property type="entry name" value="PNPLA_dom"/>
</dbReference>
<keyword evidence="2 4" id="KW-0442">Lipid degradation</keyword>
<comment type="caution">
    <text evidence="4">Lacks conserved residue(s) required for the propagation of feature annotation.</text>
</comment>
<evidence type="ECO:0000259" key="5">
    <source>
        <dbReference type="PROSITE" id="PS51635"/>
    </source>
</evidence>
<comment type="caution">
    <text evidence="6">The sequence shown here is derived from an EMBL/GenBank/DDBJ whole genome shotgun (WGS) entry which is preliminary data.</text>
</comment>
<sequence>MALLNPRLFSIERAIRHASTYQEYREACLEHDRQSGADEWKDKDPCRDYDYRLIRKRVQRLQIARGRADVMALSSIIHEGLHGNLGNIANPVLGEQCLIGTKTLIETFIAEVVGALEQIYHADEQEMDFYEKLSFFEETAHAFGRSCLMLSGGAGLGIFHCGVVKSLNEKNLLPGVISGASAGSIIAAMLGTRTHDELLDALDTEYIFERFKDWRNFSGLGKKSLFDSSSLENALITLFDLTTFEEAFKKTGRHVTITVSPADLHQHSRLLNAKTSPNAIIAQAVRASCAVPVIFSPVQLKAKTTKGDVVPYIPNRRFADGSLMADLPFERLSRLYGVNHSIVSQTNPLAVPFLSSFKSSASSWTDLTMRHLGQLAKSNSIFAIDMVERLIDNRGAKLAIHKARSILDQQYVGDINILPNSQLRSLSQVLANPTLESVSALIESGEKSTWPHIDVIERNTKISETLRYYLRLLKQREAVELGHKRHVEDIQTHAL</sequence>
<evidence type="ECO:0000313" key="7">
    <source>
        <dbReference type="Proteomes" id="UP000631300"/>
    </source>
</evidence>
<accession>A0A918N1L9</accession>
<name>A0A918N1L9_9ALTE</name>
<evidence type="ECO:0000256" key="4">
    <source>
        <dbReference type="PROSITE-ProRule" id="PRU01161"/>
    </source>
</evidence>
<dbReference type="PANTHER" id="PTHR14226">
    <property type="entry name" value="NEUROPATHY TARGET ESTERASE/SWISS CHEESE D.MELANOGASTER"/>
    <property type="match status" value="1"/>
</dbReference>
<dbReference type="InterPro" id="IPR016035">
    <property type="entry name" value="Acyl_Trfase/lysoPLipase"/>
</dbReference>
<dbReference type="PROSITE" id="PS51635">
    <property type="entry name" value="PNPLA"/>
    <property type="match status" value="1"/>
</dbReference>
<gene>
    <name evidence="6" type="ORF">GCM10007391_31490</name>
</gene>
<dbReference type="PANTHER" id="PTHR14226:SF10">
    <property type="entry name" value="TRIACYLGLYCEROL LIPASE 4-RELATED"/>
    <property type="match status" value="1"/>
</dbReference>
<evidence type="ECO:0000256" key="2">
    <source>
        <dbReference type="ARBA" id="ARBA00022963"/>
    </source>
</evidence>
<keyword evidence="7" id="KW-1185">Reference proteome</keyword>
<evidence type="ECO:0000256" key="1">
    <source>
        <dbReference type="ARBA" id="ARBA00022801"/>
    </source>
</evidence>
<dbReference type="AlphaFoldDB" id="A0A918N1L9"/>
<feature type="domain" description="PNPLA" evidence="5">
    <location>
        <begin position="148"/>
        <end position="333"/>
    </location>
</feature>
<dbReference type="Pfam" id="PF01734">
    <property type="entry name" value="Patatin"/>
    <property type="match status" value="1"/>
</dbReference>
<dbReference type="SUPFAM" id="SSF52151">
    <property type="entry name" value="FabD/lysophospholipase-like"/>
    <property type="match status" value="1"/>
</dbReference>
<keyword evidence="1 4" id="KW-0378">Hydrolase</keyword>
<dbReference type="Gene3D" id="3.40.1090.10">
    <property type="entry name" value="Cytosolic phospholipase A2 catalytic domain"/>
    <property type="match status" value="2"/>
</dbReference>
<dbReference type="Pfam" id="PF11815">
    <property type="entry name" value="DUF3336"/>
    <property type="match status" value="1"/>
</dbReference>
<dbReference type="GO" id="GO:0004806">
    <property type="term" value="F:triacylglycerol lipase activity"/>
    <property type="evidence" value="ECO:0007669"/>
    <property type="project" value="InterPro"/>
</dbReference>
<feature type="short sequence motif" description="GXSXG" evidence="4">
    <location>
        <begin position="179"/>
        <end position="183"/>
    </location>
</feature>
<dbReference type="InterPro" id="IPR050301">
    <property type="entry name" value="NTE"/>
</dbReference>
<dbReference type="RefSeq" id="WP_189408086.1">
    <property type="nucleotide sequence ID" value="NZ_BMXP01000011.1"/>
</dbReference>
<evidence type="ECO:0000256" key="3">
    <source>
        <dbReference type="ARBA" id="ARBA00023098"/>
    </source>
</evidence>
<proteinExistence type="predicted"/>
<dbReference type="EMBL" id="BMXP01000011">
    <property type="protein sequence ID" value="GGW94957.1"/>
    <property type="molecule type" value="Genomic_DNA"/>
</dbReference>
<dbReference type="Proteomes" id="UP000631300">
    <property type="component" value="Unassembled WGS sequence"/>
</dbReference>
<protein>
    <recommendedName>
        <fullName evidence="5">PNPLA domain-containing protein</fullName>
    </recommendedName>
</protein>
<dbReference type="InterPro" id="IPR021771">
    <property type="entry name" value="Triacylglycerol_lipase_N"/>
</dbReference>
<organism evidence="6 7">
    <name type="scientific">Alteromonas halophila</name>
    <dbReference type="NCBI Taxonomy" id="516698"/>
    <lineage>
        <taxon>Bacteria</taxon>
        <taxon>Pseudomonadati</taxon>
        <taxon>Pseudomonadota</taxon>
        <taxon>Gammaproteobacteria</taxon>
        <taxon>Alteromonadales</taxon>
        <taxon>Alteromonadaceae</taxon>
        <taxon>Alteromonas/Salinimonas group</taxon>
        <taxon>Alteromonas</taxon>
    </lineage>
</organism>
<feature type="active site" description="Proton acceptor" evidence="4">
    <location>
        <position position="320"/>
    </location>
</feature>
<dbReference type="GO" id="GO:0016042">
    <property type="term" value="P:lipid catabolic process"/>
    <property type="evidence" value="ECO:0007669"/>
    <property type="project" value="UniProtKB-UniRule"/>
</dbReference>
<evidence type="ECO:0000313" key="6">
    <source>
        <dbReference type="EMBL" id="GGW94957.1"/>
    </source>
</evidence>
<reference evidence="6" key="1">
    <citation type="journal article" date="2014" name="Int. J. Syst. Evol. Microbiol.">
        <title>Complete genome sequence of Corynebacterium casei LMG S-19264T (=DSM 44701T), isolated from a smear-ripened cheese.</title>
        <authorList>
            <consortium name="US DOE Joint Genome Institute (JGI-PGF)"/>
            <person name="Walter F."/>
            <person name="Albersmeier A."/>
            <person name="Kalinowski J."/>
            <person name="Ruckert C."/>
        </authorList>
    </citation>
    <scope>NUCLEOTIDE SEQUENCE</scope>
    <source>
        <strain evidence="6">KCTC 22164</strain>
    </source>
</reference>